<keyword evidence="1" id="KW-0560">Oxidoreductase</keyword>
<dbReference type="Gene3D" id="3.20.20.220">
    <property type="match status" value="1"/>
</dbReference>
<name>A0ABX1SHX6_9PSEU</name>
<keyword evidence="3" id="KW-1185">Reference proteome</keyword>
<evidence type="ECO:0000256" key="1">
    <source>
        <dbReference type="ARBA" id="ARBA00023002"/>
    </source>
</evidence>
<evidence type="ECO:0008006" key="4">
    <source>
        <dbReference type="Google" id="ProtNLM"/>
    </source>
</evidence>
<accession>A0ABX1SHX6</accession>
<gene>
    <name evidence="2" type="ORF">HF526_22625</name>
</gene>
<dbReference type="EMBL" id="JAAXLA010000048">
    <property type="protein sequence ID" value="NMI00084.1"/>
    <property type="molecule type" value="Genomic_DNA"/>
</dbReference>
<reference evidence="2 3" key="1">
    <citation type="submission" date="2020-04" db="EMBL/GenBank/DDBJ databases">
        <authorList>
            <person name="Klaysubun C."/>
            <person name="Duangmal K."/>
            <person name="Lipun K."/>
        </authorList>
    </citation>
    <scope>NUCLEOTIDE SEQUENCE [LARGE SCALE GENOMIC DNA]</scope>
    <source>
        <strain evidence="2 3">K10HN5</strain>
    </source>
</reference>
<dbReference type="RefSeq" id="WP_169383562.1">
    <property type="nucleotide sequence ID" value="NZ_JAAXLA010000048.1"/>
</dbReference>
<protein>
    <recommendedName>
        <fullName evidence="4">Proline dehydrogenase</fullName>
    </recommendedName>
</protein>
<dbReference type="SUPFAM" id="SSF51730">
    <property type="entry name" value="FAD-linked oxidoreductase"/>
    <property type="match status" value="1"/>
</dbReference>
<dbReference type="InterPro" id="IPR029041">
    <property type="entry name" value="FAD-linked_oxidoreductase-like"/>
</dbReference>
<comment type="caution">
    <text evidence="2">The sequence shown here is derived from an EMBL/GenBank/DDBJ whole genome shotgun (WGS) entry which is preliminary data.</text>
</comment>
<evidence type="ECO:0000313" key="2">
    <source>
        <dbReference type="EMBL" id="NMI00084.1"/>
    </source>
</evidence>
<dbReference type="Proteomes" id="UP000820669">
    <property type="component" value="Unassembled WGS sequence"/>
</dbReference>
<organism evidence="2 3">
    <name type="scientific">Pseudonocardia acidicola</name>
    <dbReference type="NCBI Taxonomy" id="2724939"/>
    <lineage>
        <taxon>Bacteria</taxon>
        <taxon>Bacillati</taxon>
        <taxon>Actinomycetota</taxon>
        <taxon>Actinomycetes</taxon>
        <taxon>Pseudonocardiales</taxon>
        <taxon>Pseudonocardiaceae</taxon>
        <taxon>Pseudonocardia</taxon>
    </lineage>
</organism>
<proteinExistence type="predicted"/>
<evidence type="ECO:0000313" key="3">
    <source>
        <dbReference type="Proteomes" id="UP000820669"/>
    </source>
</evidence>
<sequence>MGRHTVDTAASLRARGRAGLVSVRTRIARRYIAGEGLADAVRVADELATSGVSATFGFWDGPADTPGTVASEYRMAFDVATVRPGDYISIKLPGLGFSPELFDECVSRAGAAGCRVHLDSLDPGSADRTLAMAGQARATRPDVEVGYTVAARWRRAVGDAHRACELGLPVRVVKGQWPDPGGDEGDLRLGYLRVIDALAGRARHVAVATHDVELMTEAVRRLRAAGTPCGVELLYGMPIRHSRRDAQRQGLDVRLYLPYGKAYLPYAVAHLRKQPRMVGWIARDLVASAVGSVVRAGREQR</sequence>